<dbReference type="eggNOG" id="COG2259">
    <property type="taxonomic scope" value="Bacteria"/>
</dbReference>
<dbReference type="OrthoDB" id="346004at2"/>
<comment type="similarity">
    <text evidence="2">Belongs to the DoxX family.</text>
</comment>
<evidence type="ECO:0000313" key="8">
    <source>
        <dbReference type="EMBL" id="GAD87329.1"/>
    </source>
</evidence>
<dbReference type="STRING" id="1824.SAMN05444423_104404"/>
<gene>
    <name evidence="8" type="ORF">NCAST_34_04590</name>
</gene>
<keyword evidence="3" id="KW-1003">Cell membrane</keyword>
<evidence type="ECO:0008006" key="10">
    <source>
        <dbReference type="Google" id="ProtNLM"/>
    </source>
</evidence>
<dbReference type="EMBL" id="BAFO02000034">
    <property type="protein sequence ID" value="GAD87329.1"/>
    <property type="molecule type" value="Genomic_DNA"/>
</dbReference>
<organism evidence="8 9">
    <name type="scientific">Nocardia asteroides NBRC 15531</name>
    <dbReference type="NCBI Taxonomy" id="1110697"/>
    <lineage>
        <taxon>Bacteria</taxon>
        <taxon>Bacillati</taxon>
        <taxon>Actinomycetota</taxon>
        <taxon>Actinomycetes</taxon>
        <taxon>Mycobacteriales</taxon>
        <taxon>Nocardiaceae</taxon>
        <taxon>Nocardia</taxon>
    </lineage>
</organism>
<dbReference type="AlphaFoldDB" id="U5EQF4"/>
<evidence type="ECO:0000256" key="6">
    <source>
        <dbReference type="ARBA" id="ARBA00023136"/>
    </source>
</evidence>
<keyword evidence="4 7" id="KW-0812">Transmembrane</keyword>
<dbReference type="RefSeq" id="WP_019045925.1">
    <property type="nucleotide sequence ID" value="NZ_BAFO02000034.1"/>
</dbReference>
<dbReference type="InterPro" id="IPR051907">
    <property type="entry name" value="DoxX-like_oxidoreductase"/>
</dbReference>
<evidence type="ECO:0000256" key="1">
    <source>
        <dbReference type="ARBA" id="ARBA00004651"/>
    </source>
</evidence>
<proteinExistence type="inferred from homology"/>
<evidence type="ECO:0000256" key="2">
    <source>
        <dbReference type="ARBA" id="ARBA00006679"/>
    </source>
</evidence>
<dbReference type="PANTHER" id="PTHR33452:SF1">
    <property type="entry name" value="INNER MEMBRANE PROTEIN YPHA-RELATED"/>
    <property type="match status" value="1"/>
</dbReference>
<dbReference type="InterPro" id="IPR032808">
    <property type="entry name" value="DoxX"/>
</dbReference>
<sequence length="170" mass="17083">MSSVDTAALLLRSTLGAVLLAHGVNHAWGAGALTATGAWFASIGLRPGRLHAVLATATEIAAGALLLAGLLTPFAAAAVIATMAVALITAHRGNGFFIFRPGQGWEYTAVLAAVALATATLGPGRWSADHLLGIEITGTTALVIAGVLGVLSATLLLATCWRPRASRPAG</sequence>
<accession>U5EQF4</accession>
<protein>
    <recommendedName>
        <fullName evidence="10">Oxidoreductase</fullName>
    </recommendedName>
</protein>
<dbReference type="Pfam" id="PF07681">
    <property type="entry name" value="DoxX"/>
    <property type="match status" value="1"/>
</dbReference>
<name>U5EQF4_NOCAS</name>
<dbReference type="PANTHER" id="PTHR33452">
    <property type="entry name" value="OXIDOREDUCTASE CATD-RELATED"/>
    <property type="match status" value="1"/>
</dbReference>
<comment type="subcellular location">
    <subcellularLocation>
        <location evidence="1">Cell membrane</location>
        <topology evidence="1">Multi-pass membrane protein</topology>
    </subcellularLocation>
</comment>
<evidence type="ECO:0000256" key="3">
    <source>
        <dbReference type="ARBA" id="ARBA00022475"/>
    </source>
</evidence>
<dbReference type="GO" id="GO:0005886">
    <property type="term" value="C:plasma membrane"/>
    <property type="evidence" value="ECO:0007669"/>
    <property type="project" value="UniProtKB-SubCell"/>
</dbReference>
<keyword evidence="5 7" id="KW-1133">Transmembrane helix</keyword>
<evidence type="ECO:0000256" key="7">
    <source>
        <dbReference type="SAM" id="Phobius"/>
    </source>
</evidence>
<comment type="caution">
    <text evidence="8">The sequence shown here is derived from an EMBL/GenBank/DDBJ whole genome shotgun (WGS) entry which is preliminary data.</text>
</comment>
<evidence type="ECO:0000256" key="5">
    <source>
        <dbReference type="ARBA" id="ARBA00022989"/>
    </source>
</evidence>
<reference evidence="8 9" key="1">
    <citation type="journal article" date="2014" name="BMC Genomics">
        <title>Genome based analysis of type-I polyketide synthase and nonribosomal peptide synthetase gene clusters in seven strains of five representative Nocardia species.</title>
        <authorList>
            <person name="Komaki H."/>
            <person name="Ichikawa N."/>
            <person name="Hosoyama A."/>
            <person name="Takahashi-Nakaguchi A."/>
            <person name="Matsuzawa T."/>
            <person name="Suzuki K."/>
            <person name="Fujita N."/>
            <person name="Gonoi T."/>
        </authorList>
    </citation>
    <scope>NUCLEOTIDE SEQUENCE [LARGE SCALE GENOMIC DNA]</scope>
    <source>
        <strain evidence="8 9">NBRC 15531</strain>
    </source>
</reference>
<evidence type="ECO:0000313" key="9">
    <source>
        <dbReference type="Proteomes" id="UP000017048"/>
    </source>
</evidence>
<feature type="transmembrane region" description="Helical" evidence="7">
    <location>
        <begin position="140"/>
        <end position="161"/>
    </location>
</feature>
<feature type="transmembrane region" description="Helical" evidence="7">
    <location>
        <begin position="61"/>
        <end position="88"/>
    </location>
</feature>
<dbReference type="GeneID" id="91516037"/>
<evidence type="ECO:0000256" key="4">
    <source>
        <dbReference type="ARBA" id="ARBA00022692"/>
    </source>
</evidence>
<dbReference type="Proteomes" id="UP000017048">
    <property type="component" value="Unassembled WGS sequence"/>
</dbReference>
<keyword evidence="9" id="KW-1185">Reference proteome</keyword>
<keyword evidence="6 7" id="KW-0472">Membrane</keyword>